<keyword evidence="8" id="KW-1185">Reference proteome</keyword>
<dbReference type="RefSeq" id="WP_005398157.1">
    <property type="nucleotide sequence ID" value="NZ_JH601088.1"/>
</dbReference>
<feature type="region of interest" description="Disordered" evidence="6">
    <location>
        <begin position="41"/>
        <end position="82"/>
    </location>
</feature>
<comment type="function">
    <text evidence="4 5">Cell division protein that is part of the divisome complex and is recruited early to the Z-ring. Probably stimulates Z-ring formation, perhaps through the cross-linking of FtsZ protofilaments. Its function overlaps with FtsA.</text>
</comment>
<keyword evidence="1 5" id="KW-0132">Cell division</keyword>
<dbReference type="AlphaFoldDB" id="H3NN80"/>
<sequence>MAFWDKVKDFIGIEDDYIEEDEYGYEDDDYEFSDTEKIDFNENIENDEETTYQTKMEEKPYRSTETRTTQRPSSTETRNVRSYGSNNNMIVSIKEPLTYEDSKSVIDDIQDKKTVVLNLEMLEMDKKTQIFYFVSGGVYALNGSIQNVTKDIYVLVPEGVEVDSKIKDTISEKSLYQI</sequence>
<evidence type="ECO:0000256" key="1">
    <source>
        <dbReference type="ARBA" id="ARBA00022618"/>
    </source>
</evidence>
<evidence type="ECO:0000313" key="8">
    <source>
        <dbReference type="Proteomes" id="UP000004191"/>
    </source>
</evidence>
<dbReference type="InterPro" id="IPR007561">
    <property type="entry name" value="Cell_div_SepF/SepF-rel"/>
</dbReference>
<dbReference type="Proteomes" id="UP000004191">
    <property type="component" value="Unassembled WGS sequence"/>
</dbReference>
<evidence type="ECO:0000313" key="7">
    <source>
        <dbReference type="EMBL" id="EHR34484.1"/>
    </source>
</evidence>
<feature type="compositionally biased region" description="Basic and acidic residues" evidence="6">
    <location>
        <begin position="55"/>
        <end position="65"/>
    </location>
</feature>
<name>H3NN80_9FIRM</name>
<dbReference type="Pfam" id="PF04472">
    <property type="entry name" value="SepF"/>
    <property type="match status" value="1"/>
</dbReference>
<comment type="similarity">
    <text evidence="5">Belongs to the SepF family.</text>
</comment>
<reference evidence="7 8" key="1">
    <citation type="submission" date="2012-01" db="EMBL/GenBank/DDBJ databases">
        <title>The Genome Sequence of Helcococcus kunzii ATCC 51366.</title>
        <authorList>
            <consortium name="The Broad Institute Genome Sequencing Platform"/>
            <person name="Earl A."/>
            <person name="Ward D."/>
            <person name="Feldgarden M."/>
            <person name="Gevers D."/>
            <person name="Huys G."/>
            <person name="Young S.K."/>
            <person name="Zeng Q."/>
            <person name="Gargeya S."/>
            <person name="Fitzgerald M."/>
            <person name="Haas B."/>
            <person name="Abouelleil A."/>
            <person name="Alvarado L."/>
            <person name="Arachchi H.M."/>
            <person name="Berlin A."/>
            <person name="Chapman S.B."/>
            <person name="Gearin G."/>
            <person name="Goldberg J."/>
            <person name="Griggs A."/>
            <person name="Gujja S."/>
            <person name="Hansen M."/>
            <person name="Heiman D."/>
            <person name="Howarth C."/>
            <person name="Larimer J."/>
            <person name="Lui A."/>
            <person name="MacDonald P.J.P."/>
            <person name="McCowen C."/>
            <person name="Montmayeur A."/>
            <person name="Murphy C."/>
            <person name="Neiman D."/>
            <person name="Pearson M."/>
            <person name="Priest M."/>
            <person name="Roberts A."/>
            <person name="Saif S."/>
            <person name="Shea T."/>
            <person name="Sisk P."/>
            <person name="Stolte C."/>
            <person name="Sykes S."/>
            <person name="Wortman J."/>
            <person name="Nusbaum C."/>
            <person name="Birren B."/>
        </authorList>
    </citation>
    <scope>NUCLEOTIDE SEQUENCE [LARGE SCALE GENOMIC DNA]</scope>
    <source>
        <strain evidence="7 8">ATCC 51366</strain>
    </source>
</reference>
<organism evidence="7 8">
    <name type="scientific">Helcococcus kunzii ATCC 51366</name>
    <dbReference type="NCBI Taxonomy" id="883114"/>
    <lineage>
        <taxon>Bacteria</taxon>
        <taxon>Bacillati</taxon>
        <taxon>Bacillota</taxon>
        <taxon>Tissierellia</taxon>
        <taxon>Tissierellales</taxon>
        <taxon>Peptoniphilaceae</taxon>
        <taxon>Helcococcus</taxon>
    </lineage>
</organism>
<accession>H3NN80</accession>
<dbReference type="PANTHER" id="PTHR35798">
    <property type="entry name" value="CELL DIVISION PROTEIN SEPF"/>
    <property type="match status" value="1"/>
</dbReference>
<evidence type="ECO:0000256" key="5">
    <source>
        <dbReference type="HAMAP-Rule" id="MF_01197"/>
    </source>
</evidence>
<evidence type="ECO:0000256" key="4">
    <source>
        <dbReference type="ARBA" id="ARBA00044936"/>
    </source>
</evidence>
<dbReference type="InterPro" id="IPR038594">
    <property type="entry name" value="SepF-like_sf"/>
</dbReference>
<dbReference type="OrthoDB" id="9815206at2"/>
<dbReference type="InterPro" id="IPR023052">
    <property type="entry name" value="Cell_div_SepF"/>
</dbReference>
<dbReference type="HOGENOM" id="CLU_078499_4_0_9"/>
<dbReference type="GO" id="GO:0005737">
    <property type="term" value="C:cytoplasm"/>
    <property type="evidence" value="ECO:0007669"/>
    <property type="project" value="UniProtKB-SubCell"/>
</dbReference>
<comment type="subunit">
    <text evidence="5">Homodimer. Interacts with FtsZ.</text>
</comment>
<comment type="subcellular location">
    <subcellularLocation>
        <location evidence="5">Cytoplasm</location>
    </subcellularLocation>
    <text evidence="5">Localizes to the division site, in a FtsZ-dependent manner.</text>
</comment>
<dbReference type="eggNOG" id="COG1799">
    <property type="taxonomic scope" value="Bacteria"/>
</dbReference>
<dbReference type="PANTHER" id="PTHR35798:SF1">
    <property type="entry name" value="CELL DIVISION PROTEIN SEPF"/>
    <property type="match status" value="1"/>
</dbReference>
<feature type="compositionally biased region" description="Polar residues" evidence="6">
    <location>
        <begin position="66"/>
        <end position="82"/>
    </location>
</feature>
<evidence type="ECO:0000256" key="2">
    <source>
        <dbReference type="ARBA" id="ARBA00023210"/>
    </source>
</evidence>
<gene>
    <name evidence="5" type="primary">sepF</name>
    <name evidence="7" type="ORF">HMPREF9709_00791</name>
</gene>
<dbReference type="GO" id="GO:0043093">
    <property type="term" value="P:FtsZ-dependent cytokinesis"/>
    <property type="evidence" value="ECO:0007669"/>
    <property type="project" value="UniProtKB-UniRule"/>
</dbReference>
<dbReference type="HAMAP" id="MF_01197">
    <property type="entry name" value="SepF"/>
    <property type="match status" value="1"/>
</dbReference>
<dbReference type="GO" id="GO:0000917">
    <property type="term" value="P:division septum assembly"/>
    <property type="evidence" value="ECO:0007669"/>
    <property type="project" value="UniProtKB-KW"/>
</dbReference>
<protein>
    <recommendedName>
        <fullName evidence="5">Cell division protein SepF</fullName>
    </recommendedName>
</protein>
<dbReference type="STRING" id="883114.HMPREF9709_00791"/>
<proteinExistence type="inferred from homology"/>
<evidence type="ECO:0000256" key="6">
    <source>
        <dbReference type="SAM" id="MobiDB-lite"/>
    </source>
</evidence>
<keyword evidence="2 5" id="KW-0717">Septation</keyword>
<dbReference type="GeneID" id="96998790"/>
<keyword evidence="3 5" id="KW-0131">Cell cycle</keyword>
<comment type="caution">
    <text evidence="7">The sequence shown here is derived from an EMBL/GenBank/DDBJ whole genome shotgun (WGS) entry which is preliminary data.</text>
</comment>
<dbReference type="Gene3D" id="3.30.110.150">
    <property type="entry name" value="SepF-like protein"/>
    <property type="match status" value="1"/>
</dbReference>
<keyword evidence="5" id="KW-0963">Cytoplasm</keyword>
<dbReference type="EMBL" id="AGEI01000020">
    <property type="protein sequence ID" value="EHR34484.1"/>
    <property type="molecule type" value="Genomic_DNA"/>
</dbReference>
<evidence type="ECO:0000256" key="3">
    <source>
        <dbReference type="ARBA" id="ARBA00023306"/>
    </source>
</evidence>